<keyword evidence="8" id="KW-0808">Transferase</keyword>
<evidence type="ECO:0000256" key="7">
    <source>
        <dbReference type="ARBA" id="ARBA00022553"/>
    </source>
</evidence>
<dbReference type="SUPFAM" id="SSF56112">
    <property type="entry name" value="Protein kinase-like (PK-like)"/>
    <property type="match status" value="1"/>
</dbReference>
<gene>
    <name evidence="20" type="ORF">HYPSUDRAFT_62211</name>
</gene>
<dbReference type="Proteomes" id="UP000054270">
    <property type="component" value="Unassembled WGS sequence"/>
</dbReference>
<feature type="coiled-coil region" evidence="17">
    <location>
        <begin position="102"/>
        <end position="129"/>
    </location>
</feature>
<evidence type="ECO:0000256" key="13">
    <source>
        <dbReference type="ARBA" id="ARBA00022842"/>
    </source>
</evidence>
<evidence type="ECO:0000256" key="8">
    <source>
        <dbReference type="ARBA" id="ARBA00022679"/>
    </source>
</evidence>
<dbReference type="Pfam" id="PF00069">
    <property type="entry name" value="Pkinase"/>
    <property type="match status" value="1"/>
</dbReference>
<feature type="binding site" evidence="16">
    <location>
        <position position="105"/>
    </location>
    <ligand>
        <name>ATP</name>
        <dbReference type="ChEBI" id="CHEBI:30616"/>
    </ligand>
</feature>
<keyword evidence="11" id="KW-0418">Kinase</keyword>
<comment type="catalytic activity">
    <reaction evidence="15">
        <text>L-seryl-[protein] + ATP = O-phospho-L-seryl-[protein] + ADP + H(+)</text>
        <dbReference type="Rhea" id="RHEA:17989"/>
        <dbReference type="Rhea" id="RHEA-COMP:9863"/>
        <dbReference type="Rhea" id="RHEA-COMP:11604"/>
        <dbReference type="ChEBI" id="CHEBI:15378"/>
        <dbReference type="ChEBI" id="CHEBI:29999"/>
        <dbReference type="ChEBI" id="CHEBI:30616"/>
        <dbReference type="ChEBI" id="CHEBI:83421"/>
        <dbReference type="ChEBI" id="CHEBI:456216"/>
        <dbReference type="EC" id="2.7.11.1"/>
    </reaction>
</comment>
<evidence type="ECO:0000256" key="18">
    <source>
        <dbReference type="SAM" id="MobiDB-lite"/>
    </source>
</evidence>
<evidence type="ECO:0000256" key="10">
    <source>
        <dbReference type="ARBA" id="ARBA00022741"/>
    </source>
</evidence>
<organism evidence="20 21">
    <name type="scientific">Hypholoma sublateritium (strain FD-334 SS-4)</name>
    <dbReference type="NCBI Taxonomy" id="945553"/>
    <lineage>
        <taxon>Eukaryota</taxon>
        <taxon>Fungi</taxon>
        <taxon>Dikarya</taxon>
        <taxon>Basidiomycota</taxon>
        <taxon>Agaricomycotina</taxon>
        <taxon>Agaricomycetes</taxon>
        <taxon>Agaricomycetidae</taxon>
        <taxon>Agaricales</taxon>
        <taxon>Agaricineae</taxon>
        <taxon>Strophariaceae</taxon>
        <taxon>Hypholoma</taxon>
    </lineage>
</organism>
<dbReference type="CDD" id="cd06609">
    <property type="entry name" value="STKc_MST3_like"/>
    <property type="match status" value="1"/>
</dbReference>
<keyword evidence="5" id="KW-0963">Cytoplasm</keyword>
<keyword evidence="7" id="KW-0597">Phosphoprotein</keyword>
<keyword evidence="9" id="KW-0479">Metal-binding</keyword>
<dbReference type="STRING" id="945553.A0A0D2QAC1"/>
<keyword evidence="21" id="KW-1185">Reference proteome</keyword>
<dbReference type="GO" id="GO:0046872">
    <property type="term" value="F:metal ion binding"/>
    <property type="evidence" value="ECO:0007669"/>
    <property type="project" value="UniProtKB-KW"/>
</dbReference>
<accession>A0A0D2QAC1</accession>
<evidence type="ECO:0000256" key="12">
    <source>
        <dbReference type="ARBA" id="ARBA00022840"/>
    </source>
</evidence>
<dbReference type="PANTHER" id="PTHR48012:SF10">
    <property type="entry name" value="FI20177P1"/>
    <property type="match status" value="1"/>
</dbReference>
<keyword evidence="6" id="KW-0723">Serine/threonine-protein kinase</keyword>
<evidence type="ECO:0000313" key="20">
    <source>
        <dbReference type="EMBL" id="KJA28570.1"/>
    </source>
</evidence>
<evidence type="ECO:0000256" key="15">
    <source>
        <dbReference type="ARBA" id="ARBA00048679"/>
    </source>
</evidence>
<evidence type="ECO:0000256" key="5">
    <source>
        <dbReference type="ARBA" id="ARBA00022490"/>
    </source>
</evidence>
<dbReference type="PANTHER" id="PTHR48012">
    <property type="entry name" value="STERILE20-LIKE KINASE, ISOFORM B-RELATED"/>
    <property type="match status" value="1"/>
</dbReference>
<dbReference type="OMA" id="HVWLKDD"/>
<dbReference type="OrthoDB" id="248923at2759"/>
<evidence type="ECO:0000256" key="14">
    <source>
        <dbReference type="ARBA" id="ARBA00047899"/>
    </source>
</evidence>
<evidence type="ECO:0000256" key="11">
    <source>
        <dbReference type="ARBA" id="ARBA00022777"/>
    </source>
</evidence>
<comment type="similarity">
    <text evidence="3">Belongs to the protein kinase superfamily. STE Ser/Thr protein kinase family. STE20 subfamily.</text>
</comment>
<dbReference type="InterPro" id="IPR011009">
    <property type="entry name" value="Kinase-like_dom_sf"/>
</dbReference>
<keyword evidence="10 16" id="KW-0547">Nucleotide-binding</keyword>
<evidence type="ECO:0000256" key="2">
    <source>
        <dbReference type="ARBA" id="ARBA00004496"/>
    </source>
</evidence>
<dbReference type="PROSITE" id="PS00107">
    <property type="entry name" value="PROTEIN_KINASE_ATP"/>
    <property type="match status" value="1"/>
</dbReference>
<dbReference type="InterPro" id="IPR000719">
    <property type="entry name" value="Prot_kinase_dom"/>
</dbReference>
<dbReference type="FunFam" id="3.30.200.20:FF:000092">
    <property type="entry name" value="Serine/threonine-protein kinase 24"/>
    <property type="match status" value="1"/>
</dbReference>
<proteinExistence type="inferred from homology"/>
<evidence type="ECO:0000256" key="6">
    <source>
        <dbReference type="ARBA" id="ARBA00022527"/>
    </source>
</evidence>
<comment type="cofactor">
    <cofactor evidence="1">
        <name>Mg(2+)</name>
        <dbReference type="ChEBI" id="CHEBI:18420"/>
    </cofactor>
</comment>
<feature type="region of interest" description="Disordered" evidence="18">
    <location>
        <begin position="346"/>
        <end position="366"/>
    </location>
</feature>
<dbReference type="EC" id="2.7.11.1" evidence="4"/>
<evidence type="ECO:0000256" key="9">
    <source>
        <dbReference type="ARBA" id="ARBA00022723"/>
    </source>
</evidence>
<dbReference type="InterPro" id="IPR050629">
    <property type="entry name" value="STE20/SPS1-PAK"/>
</dbReference>
<feature type="compositionally biased region" description="Polar residues" evidence="18">
    <location>
        <begin position="445"/>
        <end position="454"/>
    </location>
</feature>
<feature type="compositionally biased region" description="Polar residues" evidence="18">
    <location>
        <begin position="419"/>
        <end position="433"/>
    </location>
</feature>
<dbReference type="GO" id="GO:0005737">
    <property type="term" value="C:cytoplasm"/>
    <property type="evidence" value="ECO:0007669"/>
    <property type="project" value="UniProtKB-SubCell"/>
</dbReference>
<dbReference type="Gene3D" id="1.10.510.10">
    <property type="entry name" value="Transferase(Phosphotransferase) domain 1"/>
    <property type="match status" value="1"/>
</dbReference>
<dbReference type="InterPro" id="IPR046409">
    <property type="entry name" value="PDC10_dimerisation_sf"/>
</dbReference>
<feature type="region of interest" description="Disordered" evidence="18">
    <location>
        <begin position="385"/>
        <end position="454"/>
    </location>
</feature>
<dbReference type="SMART" id="SM00220">
    <property type="entry name" value="S_TKc"/>
    <property type="match status" value="1"/>
</dbReference>
<keyword evidence="17" id="KW-0175">Coiled coil</keyword>
<sequence>MTPLRSVYQWWREGRGNISKYANLCNGDCLRVRGRADPCVGLRSSAVSVHDGEERHRSGRGLFGKESHHQDPEELYVKQDRIGKGSFGEVYKGYDKRTQKTVAIKIIDLESAEDEIEDIQQEIQILSQLDSPHVTKYHGSFLKGSNLWIVMEYCSGGSCSDLMKPGVFREEYIAIIVRELLRGLEYLHGEGKLHRDIKAANILLSAGGEVKLADFGVSGQLSGTLSAKKNTFVGTPYWMSPEVIKQSGYDHKADIWSLGITAIELAMGEPPYAELHPMKVLFLIPKNPPPTLDGNFSKPFREFVTYCLQRDPRERPSARELLKHKFVRMAKKTSYLTELIERHQRWKDEGGGKQEEHDNDVGSEMQDNGELEDLWDFGTVRHGGRLGTIGRNQNSVRVSGPPLTWENSDSPSYGHERSQSPTRGNSSTYNASVTAKGELPPLPSPGTSRFEQSTVRHAPLPAEKSPVVEQHAEAYEDYDDQFVDTYSSAKGSVIQQKMQDMHLDDDLPDTTMLDSVVLPAIASLFPRVSSQEARVALSALQRAFTEAERIIPGVTLELVNEIVDSVEHVDDDPDR</sequence>
<dbReference type="GO" id="GO:0005524">
    <property type="term" value="F:ATP binding"/>
    <property type="evidence" value="ECO:0007669"/>
    <property type="project" value="UniProtKB-UniRule"/>
</dbReference>
<evidence type="ECO:0000259" key="19">
    <source>
        <dbReference type="PROSITE" id="PS50011"/>
    </source>
</evidence>
<evidence type="ECO:0000256" key="1">
    <source>
        <dbReference type="ARBA" id="ARBA00001946"/>
    </source>
</evidence>
<comment type="subcellular location">
    <subcellularLocation>
        <location evidence="2">Cytoplasm</location>
    </subcellularLocation>
</comment>
<dbReference type="Gene3D" id="1.10.12.70">
    <property type="match status" value="1"/>
</dbReference>
<dbReference type="FunFam" id="1.10.510.10:FF:000411">
    <property type="entry name" value="Probable Ste20-like kinase Don3"/>
    <property type="match status" value="1"/>
</dbReference>
<protein>
    <recommendedName>
        <fullName evidence="4">non-specific serine/threonine protein kinase</fullName>
        <ecNumber evidence="4">2.7.11.1</ecNumber>
    </recommendedName>
</protein>
<evidence type="ECO:0000313" key="21">
    <source>
        <dbReference type="Proteomes" id="UP000054270"/>
    </source>
</evidence>
<dbReference type="GO" id="GO:0004674">
    <property type="term" value="F:protein serine/threonine kinase activity"/>
    <property type="evidence" value="ECO:0007669"/>
    <property type="project" value="UniProtKB-KW"/>
</dbReference>
<keyword evidence="12 16" id="KW-0067">ATP-binding</keyword>
<dbReference type="Pfam" id="PF20929">
    <property type="entry name" value="PDCD10_N"/>
    <property type="match status" value="1"/>
</dbReference>
<reference evidence="21" key="1">
    <citation type="submission" date="2014-04" db="EMBL/GenBank/DDBJ databases">
        <title>Evolutionary Origins and Diversification of the Mycorrhizal Mutualists.</title>
        <authorList>
            <consortium name="DOE Joint Genome Institute"/>
            <consortium name="Mycorrhizal Genomics Consortium"/>
            <person name="Kohler A."/>
            <person name="Kuo A."/>
            <person name="Nagy L.G."/>
            <person name="Floudas D."/>
            <person name="Copeland A."/>
            <person name="Barry K.W."/>
            <person name="Cichocki N."/>
            <person name="Veneault-Fourrey C."/>
            <person name="LaButti K."/>
            <person name="Lindquist E.A."/>
            <person name="Lipzen A."/>
            <person name="Lundell T."/>
            <person name="Morin E."/>
            <person name="Murat C."/>
            <person name="Riley R."/>
            <person name="Ohm R."/>
            <person name="Sun H."/>
            <person name="Tunlid A."/>
            <person name="Henrissat B."/>
            <person name="Grigoriev I.V."/>
            <person name="Hibbett D.S."/>
            <person name="Martin F."/>
        </authorList>
    </citation>
    <scope>NUCLEOTIDE SEQUENCE [LARGE SCALE GENOMIC DNA]</scope>
    <source>
        <strain evidence="21">FD-334 SS-4</strain>
    </source>
</reference>
<dbReference type="EMBL" id="KN817521">
    <property type="protein sequence ID" value="KJA28570.1"/>
    <property type="molecule type" value="Genomic_DNA"/>
</dbReference>
<evidence type="ECO:0000256" key="3">
    <source>
        <dbReference type="ARBA" id="ARBA00008874"/>
    </source>
</evidence>
<evidence type="ECO:0000256" key="16">
    <source>
        <dbReference type="PROSITE-ProRule" id="PRU10141"/>
    </source>
</evidence>
<name>A0A0D2QAC1_HYPSF</name>
<dbReference type="PROSITE" id="PS50011">
    <property type="entry name" value="PROTEIN_KINASE_DOM"/>
    <property type="match status" value="1"/>
</dbReference>
<feature type="region of interest" description="Disordered" evidence="18">
    <location>
        <begin position="50"/>
        <end position="70"/>
    </location>
</feature>
<evidence type="ECO:0000256" key="4">
    <source>
        <dbReference type="ARBA" id="ARBA00012513"/>
    </source>
</evidence>
<dbReference type="AlphaFoldDB" id="A0A0D2QAC1"/>
<feature type="domain" description="Protein kinase" evidence="19">
    <location>
        <begin position="76"/>
        <end position="327"/>
    </location>
</feature>
<dbReference type="Gene3D" id="3.30.200.20">
    <property type="entry name" value="Phosphorylase Kinase, domain 1"/>
    <property type="match status" value="1"/>
</dbReference>
<keyword evidence="13" id="KW-0460">Magnesium</keyword>
<comment type="catalytic activity">
    <reaction evidence="14">
        <text>L-threonyl-[protein] + ATP = O-phospho-L-threonyl-[protein] + ADP + H(+)</text>
        <dbReference type="Rhea" id="RHEA:46608"/>
        <dbReference type="Rhea" id="RHEA-COMP:11060"/>
        <dbReference type="Rhea" id="RHEA-COMP:11605"/>
        <dbReference type="ChEBI" id="CHEBI:15378"/>
        <dbReference type="ChEBI" id="CHEBI:30013"/>
        <dbReference type="ChEBI" id="CHEBI:30616"/>
        <dbReference type="ChEBI" id="CHEBI:61977"/>
        <dbReference type="ChEBI" id="CHEBI:456216"/>
        <dbReference type="EC" id="2.7.11.1"/>
    </reaction>
</comment>
<dbReference type="InterPro" id="IPR017441">
    <property type="entry name" value="Protein_kinase_ATP_BS"/>
</dbReference>
<evidence type="ECO:0000256" key="17">
    <source>
        <dbReference type="SAM" id="Coils"/>
    </source>
</evidence>
<feature type="compositionally biased region" description="Basic and acidic residues" evidence="18">
    <location>
        <begin position="346"/>
        <end position="360"/>
    </location>
</feature>
<dbReference type="InterPro" id="IPR048288">
    <property type="entry name" value="PDCD10_N"/>
</dbReference>